<feature type="region of interest" description="Disordered" evidence="1">
    <location>
        <begin position="1"/>
        <end position="40"/>
    </location>
</feature>
<dbReference type="RefSeq" id="WP_367993974.1">
    <property type="nucleotide sequence ID" value="NZ_JBFPJR010000015.1"/>
</dbReference>
<organism evidence="2 3">
    <name type="scientific">Nocardioides eburneus</name>
    <dbReference type="NCBI Taxonomy" id="3231482"/>
    <lineage>
        <taxon>Bacteria</taxon>
        <taxon>Bacillati</taxon>
        <taxon>Actinomycetota</taxon>
        <taxon>Actinomycetes</taxon>
        <taxon>Propionibacteriales</taxon>
        <taxon>Nocardioidaceae</taxon>
        <taxon>Nocardioides</taxon>
    </lineage>
</organism>
<reference evidence="2 3" key="1">
    <citation type="submission" date="2024-07" db="EMBL/GenBank/DDBJ databases">
        <authorList>
            <person name="Lee S."/>
            <person name="Kang M."/>
        </authorList>
    </citation>
    <scope>NUCLEOTIDE SEQUENCE [LARGE SCALE GENOMIC DNA]</scope>
    <source>
        <strain evidence="2 3">DS6</strain>
    </source>
</reference>
<name>A0ABV3SYK8_9ACTN</name>
<gene>
    <name evidence="2" type="ORF">AB3X52_10430</name>
</gene>
<comment type="caution">
    <text evidence="2">The sequence shown here is derived from an EMBL/GenBank/DDBJ whole genome shotgun (WGS) entry which is preliminary data.</text>
</comment>
<accession>A0ABV3SYK8</accession>
<protein>
    <submittedName>
        <fullName evidence="2">Uncharacterized protein</fullName>
    </submittedName>
</protein>
<proteinExistence type="predicted"/>
<sequence length="238" mass="26035">MRLPQDPPYARQDADDLLTPADMPPGWHLPTMFPGHRSSDESARIDEILGYDDSSRASTAPDADGDAVANEPEGGLWRYLEHADSGTRVYLRLQRQAFAVPEEVRITGVVYLPRVPGDPITSRLLRELPTAHIETSINKRLFAMKSTETLTGNKIVLPSGAKVARRDLLKPLAGTGKTDPDFYERVALQHGQLVKQGDRNPTATMAEINGVALTTAQGWVAKARNRGLLPPGRRGRAG</sequence>
<dbReference type="EMBL" id="JBFPJR010000015">
    <property type="protein sequence ID" value="MEX0428036.1"/>
    <property type="molecule type" value="Genomic_DNA"/>
</dbReference>
<evidence type="ECO:0000313" key="2">
    <source>
        <dbReference type="EMBL" id="MEX0428036.1"/>
    </source>
</evidence>
<evidence type="ECO:0000256" key="1">
    <source>
        <dbReference type="SAM" id="MobiDB-lite"/>
    </source>
</evidence>
<keyword evidence="3" id="KW-1185">Reference proteome</keyword>
<dbReference type="Proteomes" id="UP001556631">
    <property type="component" value="Unassembled WGS sequence"/>
</dbReference>
<evidence type="ECO:0000313" key="3">
    <source>
        <dbReference type="Proteomes" id="UP001556631"/>
    </source>
</evidence>